<evidence type="ECO:0000313" key="1">
    <source>
        <dbReference type="EMBL" id="KOS13671.1"/>
    </source>
</evidence>
<gene>
    <name evidence="1" type="ORF">Malapachy_1745</name>
</gene>
<dbReference type="GeneID" id="28728118"/>
<sequence>MAAELNITSWCNACLTLIPPKDGKVLSYNAKEGKFLPTSNLDEDYVSLTNGQFQVFGSFAYMNAMVVDRLEPTFVPAPFAGFFCDESLRRPRNTIDIVVVRPPRSPKVFTEIQNGNEETNMRKEYAQDVLSTLIFEGMYSHGAHLNYTYKPDGHVELHGDGRYVVEYFRVGAYEWIAASDDAQARTLCVDGTIEDVDKVSAHAKEKENICIWS</sequence>
<name>A0A0M8MU61_9BASI</name>
<proteinExistence type="predicted"/>
<dbReference type="Proteomes" id="UP000037751">
    <property type="component" value="Unassembled WGS sequence"/>
</dbReference>
<accession>A0A0M8MU61</accession>
<dbReference type="OrthoDB" id="336240at2759"/>
<dbReference type="STRING" id="77020.A0A0M8MU61"/>
<comment type="caution">
    <text evidence="1">The sequence shown here is derived from an EMBL/GenBank/DDBJ whole genome shotgun (WGS) entry which is preliminary data.</text>
</comment>
<dbReference type="EMBL" id="LGAV01000005">
    <property type="protein sequence ID" value="KOS13671.1"/>
    <property type="molecule type" value="Genomic_DNA"/>
</dbReference>
<keyword evidence="2" id="KW-1185">Reference proteome</keyword>
<dbReference type="RefSeq" id="XP_017991303.1">
    <property type="nucleotide sequence ID" value="XM_018136243.1"/>
</dbReference>
<dbReference type="AlphaFoldDB" id="A0A0M8MU61"/>
<dbReference type="VEuPathDB" id="FungiDB:Malapachy_1745"/>
<evidence type="ECO:0000313" key="2">
    <source>
        <dbReference type="Proteomes" id="UP000037751"/>
    </source>
</evidence>
<protein>
    <submittedName>
        <fullName evidence="1">Structural maintenance of chromosome protein 3</fullName>
    </submittedName>
</protein>
<reference evidence="1 2" key="1">
    <citation type="submission" date="2015-07" db="EMBL/GenBank/DDBJ databases">
        <title>Draft Genome Sequence of Malassezia furfur CBS1878 and Malassezia pachydermatis CBS1879.</title>
        <authorList>
            <person name="Triana S."/>
            <person name="Ohm R."/>
            <person name="Gonzalez A."/>
            <person name="DeCock H."/>
            <person name="Restrepo S."/>
            <person name="Celis A."/>
        </authorList>
    </citation>
    <scope>NUCLEOTIDE SEQUENCE [LARGE SCALE GENOMIC DNA]</scope>
    <source>
        <strain evidence="1 2">CBS 1879</strain>
    </source>
</reference>
<organism evidence="1 2">
    <name type="scientific">Malassezia pachydermatis</name>
    <dbReference type="NCBI Taxonomy" id="77020"/>
    <lineage>
        <taxon>Eukaryota</taxon>
        <taxon>Fungi</taxon>
        <taxon>Dikarya</taxon>
        <taxon>Basidiomycota</taxon>
        <taxon>Ustilaginomycotina</taxon>
        <taxon>Malasseziomycetes</taxon>
        <taxon>Malasseziales</taxon>
        <taxon>Malasseziaceae</taxon>
        <taxon>Malassezia</taxon>
    </lineage>
</organism>